<evidence type="ECO:0000313" key="1">
    <source>
        <dbReference type="EMBL" id="MCY0094718.1"/>
    </source>
</evidence>
<comment type="caution">
    <text evidence="1">The sequence shown here is derived from an EMBL/GenBank/DDBJ whole genome shotgun (WGS) entry which is preliminary data.</text>
</comment>
<gene>
    <name evidence="1" type="ORF">OEG82_11865</name>
</gene>
<organism evidence="1 2">
    <name type="scientific">Hoeflea ulvae</name>
    <dbReference type="NCBI Taxonomy" id="2983764"/>
    <lineage>
        <taxon>Bacteria</taxon>
        <taxon>Pseudomonadati</taxon>
        <taxon>Pseudomonadota</taxon>
        <taxon>Alphaproteobacteria</taxon>
        <taxon>Hyphomicrobiales</taxon>
        <taxon>Rhizobiaceae</taxon>
        <taxon>Hoeflea</taxon>
    </lineage>
</organism>
<sequence>MTPKQFTKAERATIATWIIKTGIVAHLSSNYRRILPDDFPQWMSQGRVIPAGITVFGGKFEPGQKVLWAQSNFASLTIRKSDSESLDAYQRTFVFALAIKGIFIGFGWHGLDRRNYTIALPDGDMHHFYPHPRSAKSVKVYEDIRLPAMLVRLEPSRSRSRELHR</sequence>
<name>A0ABT3YFN8_9HYPH</name>
<reference evidence="1" key="1">
    <citation type="submission" date="2022-10" db="EMBL/GenBank/DDBJ databases">
        <title>Hoeflea sp. J2-29, isolated from marine algae.</title>
        <authorList>
            <person name="Kristyanto S."/>
            <person name="Kim J.M."/>
            <person name="Jeon C.O."/>
        </authorList>
    </citation>
    <scope>NUCLEOTIDE SEQUENCE</scope>
    <source>
        <strain evidence="1">J2-29</strain>
    </source>
</reference>
<protein>
    <submittedName>
        <fullName evidence="1">Uncharacterized protein</fullName>
    </submittedName>
</protein>
<dbReference type="RefSeq" id="WP_267612650.1">
    <property type="nucleotide sequence ID" value="NZ_JAOVZQ010000001.1"/>
</dbReference>
<keyword evidence="2" id="KW-1185">Reference proteome</keyword>
<proteinExistence type="predicted"/>
<dbReference type="EMBL" id="JAOVZQ010000001">
    <property type="protein sequence ID" value="MCY0094718.1"/>
    <property type="molecule type" value="Genomic_DNA"/>
</dbReference>
<accession>A0ABT3YFN8</accession>
<dbReference type="Proteomes" id="UP001081283">
    <property type="component" value="Unassembled WGS sequence"/>
</dbReference>
<evidence type="ECO:0000313" key="2">
    <source>
        <dbReference type="Proteomes" id="UP001081283"/>
    </source>
</evidence>